<accession>A0ABY6J7D5</accession>
<dbReference type="RefSeq" id="WP_264283304.1">
    <property type="nucleotide sequence ID" value="NZ_CP107006.1"/>
</dbReference>
<protein>
    <submittedName>
        <fullName evidence="1">Uncharacterized protein</fullName>
    </submittedName>
</protein>
<proteinExistence type="predicted"/>
<sequence>MITFNKRYCKDRVTQENLDLTKHYLRFSASLKTLTINAIPQTSTKTNPARIFCLKINKMVVKCIANDSVLVDGWQKYNKTPLSDELYINQYYLVYGVFFFQGRVWYEILTTHDLYTKSFPSFLFEVQDSRLSRYFVLGRGIAGNGDVYPLITFKEKADDVLFYEKLVDGGLYEVEVFDKYKYLMFLEFKLPGIESFALKVQENWVQCSYCDEAWQVKCNDFEMCKCPNCNSVLLVPEF</sequence>
<reference evidence="1" key="1">
    <citation type="submission" date="2022-10" db="EMBL/GenBank/DDBJ databases">
        <title>Chitinophaga sp. nov., isolated from soil.</title>
        <authorList>
            <person name="Jeon C.O."/>
        </authorList>
    </citation>
    <scope>NUCLEOTIDE SEQUENCE</scope>
    <source>
        <strain evidence="1">R8</strain>
    </source>
</reference>
<evidence type="ECO:0000313" key="2">
    <source>
        <dbReference type="Proteomes" id="UP001162741"/>
    </source>
</evidence>
<keyword evidence="2" id="KW-1185">Reference proteome</keyword>
<organism evidence="1 2">
    <name type="scientific">Chitinophaga horti</name>
    <dbReference type="NCBI Taxonomy" id="2920382"/>
    <lineage>
        <taxon>Bacteria</taxon>
        <taxon>Pseudomonadati</taxon>
        <taxon>Bacteroidota</taxon>
        <taxon>Chitinophagia</taxon>
        <taxon>Chitinophagales</taxon>
        <taxon>Chitinophagaceae</taxon>
        <taxon>Chitinophaga</taxon>
    </lineage>
</organism>
<evidence type="ECO:0000313" key="1">
    <source>
        <dbReference type="EMBL" id="UYQ95586.1"/>
    </source>
</evidence>
<name>A0ABY6J7D5_9BACT</name>
<dbReference type="EMBL" id="CP107006">
    <property type="protein sequence ID" value="UYQ95586.1"/>
    <property type="molecule type" value="Genomic_DNA"/>
</dbReference>
<gene>
    <name evidence="1" type="ORF">MKQ68_10785</name>
</gene>
<dbReference type="Proteomes" id="UP001162741">
    <property type="component" value="Chromosome"/>
</dbReference>